<dbReference type="EMBL" id="CM037628">
    <property type="protein sequence ID" value="KAH7997279.1"/>
    <property type="molecule type" value="Genomic_DNA"/>
</dbReference>
<comment type="caution">
    <text evidence="1">The sequence shown here is derived from an EMBL/GenBank/DDBJ whole genome shotgun (WGS) entry which is preliminary data.</text>
</comment>
<gene>
    <name evidence="1" type="ORF">K3G42_014463</name>
</gene>
<reference evidence="1" key="1">
    <citation type="submission" date="2021-08" db="EMBL/GenBank/DDBJ databases">
        <title>The first chromosome-level gecko genome reveals the dynamic sex chromosomes of Neotropical dwarf geckos (Sphaerodactylidae: Sphaerodactylus).</title>
        <authorList>
            <person name="Pinto B.J."/>
            <person name="Keating S.E."/>
            <person name="Gamble T."/>
        </authorList>
    </citation>
    <scope>NUCLEOTIDE SEQUENCE</scope>
    <source>
        <strain evidence="1">TG3544</strain>
    </source>
</reference>
<organism evidence="1 2">
    <name type="scientific">Sphaerodactylus townsendi</name>
    <dbReference type="NCBI Taxonomy" id="933632"/>
    <lineage>
        <taxon>Eukaryota</taxon>
        <taxon>Metazoa</taxon>
        <taxon>Chordata</taxon>
        <taxon>Craniata</taxon>
        <taxon>Vertebrata</taxon>
        <taxon>Euteleostomi</taxon>
        <taxon>Lepidosauria</taxon>
        <taxon>Squamata</taxon>
        <taxon>Bifurcata</taxon>
        <taxon>Gekkota</taxon>
        <taxon>Sphaerodactylidae</taxon>
        <taxon>Sphaerodactylus</taxon>
    </lineage>
</organism>
<name>A0ACB8EXZ8_9SAUR</name>
<proteinExistence type="predicted"/>
<keyword evidence="2" id="KW-1185">Reference proteome</keyword>
<dbReference type="Proteomes" id="UP000827872">
    <property type="component" value="Linkage Group LG15"/>
</dbReference>
<evidence type="ECO:0000313" key="1">
    <source>
        <dbReference type="EMBL" id="KAH7997279.1"/>
    </source>
</evidence>
<evidence type="ECO:0000313" key="2">
    <source>
        <dbReference type="Proteomes" id="UP000827872"/>
    </source>
</evidence>
<sequence length="633" mass="70601">MERLGRLFLLWASVSAASWLVPDAGAQPTPVSPPPPTLSLLPLRDIFTRGEKFRLTCTPPKWQRPVEFLFYKWVENGGKWALQTQQQEDTWEVSTEHLEPQNTFICLYKGENDAGEPVLSAQSDDRVVAVAGPHPTPGSPPPPAPRLSLVPLHHIFIRGEKLRLNCTPPERQRAEEFLFYKMTPGGKWALQRQQQEDSWEISTAHLEPQNTFICVYKGKNDAGVPVQSAQSDHREVTITELQPAALSLDPEYPVYLQGEKVTLTCSAPEEVEAAGYVFYKEQRDQTFKELPSTGQGPYKTFKVSQNTAGKYSCTYWTLLSEQEIWSPHSGLVSVAVTKRLRTPVLSVSPKREVYRSGEFINFTCSVSDSRPVTKIMFHKDDRRLHEPHQLSSSPNRNTYTLRLSPQDSGRYSCTYHVVESGREIQSTKSNNTHISVMATESFVPNFSRTTSHVGVSSSISPFPDSATPFTSSGGPRSASQPTTASEAKNENGTQPLVVGCSGAAVLFLAFVVWLFRKKRKGNSRRLSRSFWKSLKGPHSRGVSRINCPSRMHLELQEKAKPREVDQDWGILPKSKPVSSKGGDPAIQNQVNDDADSGAEFEFPDLDPTYTLLGYACSTFFLAESDLPAEDSHV</sequence>
<accession>A0ACB8EXZ8</accession>
<protein>
    <submittedName>
        <fullName evidence="1">Uncharacterized protein</fullName>
    </submittedName>
</protein>